<organism evidence="2 3">
    <name type="scientific">Apatococcus fuscideae</name>
    <dbReference type="NCBI Taxonomy" id="2026836"/>
    <lineage>
        <taxon>Eukaryota</taxon>
        <taxon>Viridiplantae</taxon>
        <taxon>Chlorophyta</taxon>
        <taxon>core chlorophytes</taxon>
        <taxon>Trebouxiophyceae</taxon>
        <taxon>Chlorellales</taxon>
        <taxon>Chlorellaceae</taxon>
        <taxon>Apatococcus</taxon>
    </lineage>
</organism>
<accession>A0AAW1SRM7</accession>
<evidence type="ECO:0000313" key="3">
    <source>
        <dbReference type="Proteomes" id="UP001485043"/>
    </source>
</evidence>
<comment type="caution">
    <text evidence="2">The sequence shown here is derived from an EMBL/GenBank/DDBJ whole genome shotgun (WGS) entry which is preliminary data.</text>
</comment>
<dbReference type="Proteomes" id="UP001485043">
    <property type="component" value="Unassembled WGS sequence"/>
</dbReference>
<sequence length="518" mass="56087">MSEGPEGALLPVSLEALRWEYACMADKLLSVNLVRLHRACASRHAGRLRGSFAAGGNIGCCKMGCDILSSPLYADAEQDQQVAAFIAGTQQQLQLWNGQHAESSLLRLLTAFQLQHSVSPLSVSAALVATQQQAECPNSESNKREQTLLQECRDVAADKNWFPEQPPLGIEFQDVAFKRVNKRGPAAQRKREATEAGSEADISDDEAAGPLSPSTSANATLRAPQRVSRITKRRRTVDYDKGKMLEIFDAADPGGSDDHSPLAVMQRQLQILSEPSSAAASALCLLQSSGNPDQSGSLAPDHSAAPLPDPDAKAALLAEGTGAPAASTNSADHTAGLQDSESLQIRVVYPGIKGEPYWTSWNGRWPVLTDYPNLVDIYKEWEEGIIYSTGKLKTVPMKQLEQDKAEGRQEWAWRGGGVSRTAMLDRKAIIYMALNAQRLDDIPPEILFNSVQAKAESELAELPRGHGPKPKMVARAKTILSSEYPQYHAGQAVQFEQQVLGWSICSGLAAQAKSRAVP</sequence>
<proteinExistence type="predicted"/>
<evidence type="ECO:0000256" key="1">
    <source>
        <dbReference type="SAM" id="MobiDB-lite"/>
    </source>
</evidence>
<keyword evidence="3" id="KW-1185">Reference proteome</keyword>
<name>A0AAW1SRM7_9CHLO</name>
<protein>
    <recommendedName>
        <fullName evidence="4">PWWP domain-containing protein</fullName>
    </recommendedName>
</protein>
<dbReference type="EMBL" id="JALJOV010001017">
    <property type="protein sequence ID" value="KAK9856429.1"/>
    <property type="molecule type" value="Genomic_DNA"/>
</dbReference>
<evidence type="ECO:0008006" key="4">
    <source>
        <dbReference type="Google" id="ProtNLM"/>
    </source>
</evidence>
<reference evidence="2 3" key="1">
    <citation type="journal article" date="2024" name="Nat. Commun.">
        <title>Phylogenomics reveals the evolutionary origins of lichenization in chlorophyte algae.</title>
        <authorList>
            <person name="Puginier C."/>
            <person name="Libourel C."/>
            <person name="Otte J."/>
            <person name="Skaloud P."/>
            <person name="Haon M."/>
            <person name="Grisel S."/>
            <person name="Petersen M."/>
            <person name="Berrin J.G."/>
            <person name="Delaux P.M."/>
            <person name="Dal Grande F."/>
            <person name="Keller J."/>
        </authorList>
    </citation>
    <scope>NUCLEOTIDE SEQUENCE [LARGE SCALE GENOMIC DNA]</scope>
    <source>
        <strain evidence="2 3">SAG 2523</strain>
    </source>
</reference>
<feature type="region of interest" description="Disordered" evidence="1">
    <location>
        <begin position="183"/>
        <end position="235"/>
    </location>
</feature>
<feature type="region of interest" description="Disordered" evidence="1">
    <location>
        <begin position="291"/>
        <end position="310"/>
    </location>
</feature>
<evidence type="ECO:0000313" key="2">
    <source>
        <dbReference type="EMBL" id="KAK9856429.1"/>
    </source>
</evidence>
<dbReference type="AlphaFoldDB" id="A0AAW1SRM7"/>
<gene>
    <name evidence="2" type="ORF">WJX84_005560</name>
</gene>